<gene>
    <name evidence="2" type="ORF">Hamer_G022999</name>
</gene>
<dbReference type="InterPro" id="IPR002557">
    <property type="entry name" value="Chitin-bd_dom"/>
</dbReference>
<evidence type="ECO:0000259" key="1">
    <source>
        <dbReference type="Pfam" id="PF01607"/>
    </source>
</evidence>
<reference evidence="2" key="1">
    <citation type="journal article" date="2021" name="Sci. Adv.">
        <title>The American lobster genome reveals insights on longevity, neural, and immune adaptations.</title>
        <authorList>
            <person name="Polinski J.M."/>
            <person name="Zimin A.V."/>
            <person name="Clark K.F."/>
            <person name="Kohn A.B."/>
            <person name="Sadowski N."/>
            <person name="Timp W."/>
            <person name="Ptitsyn A."/>
            <person name="Khanna P."/>
            <person name="Romanova D.Y."/>
            <person name="Williams P."/>
            <person name="Greenwood S.J."/>
            <person name="Moroz L.L."/>
            <person name="Walt D.R."/>
            <person name="Bodnar A.G."/>
        </authorList>
    </citation>
    <scope>NUCLEOTIDE SEQUENCE</scope>
    <source>
        <strain evidence="2">GMGI-L3</strain>
    </source>
</reference>
<dbReference type="PANTHER" id="PTHR22933:SF43">
    <property type="entry name" value="LP10131P"/>
    <property type="match status" value="1"/>
</dbReference>
<dbReference type="InterPro" id="IPR052976">
    <property type="entry name" value="Scoloptoxin-like"/>
</dbReference>
<proteinExistence type="predicted"/>
<feature type="domain" description="Chitin-binding type-2" evidence="1">
    <location>
        <begin position="140"/>
        <end position="175"/>
    </location>
</feature>
<dbReference type="Pfam" id="PF01607">
    <property type="entry name" value="CBM_14"/>
    <property type="match status" value="1"/>
</dbReference>
<dbReference type="Proteomes" id="UP000747542">
    <property type="component" value="Unassembled WGS sequence"/>
</dbReference>
<evidence type="ECO:0000313" key="2">
    <source>
        <dbReference type="EMBL" id="KAG7160700.1"/>
    </source>
</evidence>
<dbReference type="PANTHER" id="PTHR22933">
    <property type="entry name" value="FI18007P1-RELATED"/>
    <property type="match status" value="1"/>
</dbReference>
<keyword evidence="3" id="KW-1185">Reference proteome</keyword>
<dbReference type="GO" id="GO:0008061">
    <property type="term" value="F:chitin binding"/>
    <property type="evidence" value="ECO:0007669"/>
    <property type="project" value="InterPro"/>
</dbReference>
<protein>
    <submittedName>
        <fullName evidence="2">U-scoloptoxin(01)-Er1a-like 16</fullName>
    </submittedName>
</protein>
<dbReference type="Gene3D" id="2.170.140.10">
    <property type="entry name" value="Chitin binding domain"/>
    <property type="match status" value="1"/>
</dbReference>
<sequence length="290" mass="29311">MKDNETNFAKSKLRGINGNGAVNGNGYANGNGNGFVNGNGAVNGNGYYNGIVDPISALADAIGGGGVPGVDYPILASVPFTGFSCGGLIPGYYADTAPEAGCQLSAESYAAPEAGCQLSLMLPLRPAVNRVFLQFLSLVFHICQADGRSDSFLCPNGTIFNQQYFVCDWWYNFDCSTASQFYDLNALIGVVNGNGNGYTYGVNGVNGASNGNGNGYTNGNGNGLTNGNGNGLTNGNGNGNGYTNGKGNGNGLTNGNGNGLTNGNGYTNGNGNGLANGNGYTNGNGNGLAN</sequence>
<comment type="caution">
    <text evidence="2">The sequence shown here is derived from an EMBL/GenBank/DDBJ whole genome shotgun (WGS) entry which is preliminary data.</text>
</comment>
<evidence type="ECO:0000313" key="3">
    <source>
        <dbReference type="Proteomes" id="UP000747542"/>
    </source>
</evidence>
<dbReference type="AlphaFoldDB" id="A0A8J5MR13"/>
<accession>A0A8J5MR13</accession>
<dbReference type="InterPro" id="IPR036508">
    <property type="entry name" value="Chitin-bd_dom_sf"/>
</dbReference>
<feature type="non-terminal residue" evidence="2">
    <location>
        <position position="1"/>
    </location>
</feature>
<organism evidence="2 3">
    <name type="scientific">Homarus americanus</name>
    <name type="common">American lobster</name>
    <dbReference type="NCBI Taxonomy" id="6706"/>
    <lineage>
        <taxon>Eukaryota</taxon>
        <taxon>Metazoa</taxon>
        <taxon>Ecdysozoa</taxon>
        <taxon>Arthropoda</taxon>
        <taxon>Crustacea</taxon>
        <taxon>Multicrustacea</taxon>
        <taxon>Malacostraca</taxon>
        <taxon>Eumalacostraca</taxon>
        <taxon>Eucarida</taxon>
        <taxon>Decapoda</taxon>
        <taxon>Pleocyemata</taxon>
        <taxon>Astacidea</taxon>
        <taxon>Nephropoidea</taxon>
        <taxon>Nephropidae</taxon>
        <taxon>Homarus</taxon>
    </lineage>
</organism>
<name>A0A8J5MR13_HOMAM</name>
<dbReference type="GO" id="GO:0005576">
    <property type="term" value="C:extracellular region"/>
    <property type="evidence" value="ECO:0007669"/>
    <property type="project" value="InterPro"/>
</dbReference>
<dbReference type="EMBL" id="JAHLQT010030986">
    <property type="protein sequence ID" value="KAG7160700.1"/>
    <property type="molecule type" value="Genomic_DNA"/>
</dbReference>
<dbReference type="SUPFAM" id="SSF57625">
    <property type="entry name" value="Invertebrate chitin-binding proteins"/>
    <property type="match status" value="1"/>
</dbReference>